<dbReference type="Proteomes" id="UP000188159">
    <property type="component" value="Chromosome"/>
</dbReference>
<dbReference type="Proteomes" id="UP001243496">
    <property type="component" value="Chromosome"/>
</dbReference>
<protein>
    <submittedName>
        <fullName evidence="1">Uncharacterized protein</fullName>
    </submittedName>
</protein>
<dbReference type="RefSeq" id="WP_055232729.1">
    <property type="nucleotide sequence ID" value="NZ_BAABXM010000001.1"/>
</dbReference>
<proteinExistence type="predicted"/>
<evidence type="ECO:0000313" key="2">
    <source>
        <dbReference type="EMBL" id="WMD15337.1"/>
    </source>
</evidence>
<dbReference type="EMBL" id="CP132968">
    <property type="protein sequence ID" value="WMD15337.1"/>
    <property type="molecule type" value="Genomic_DNA"/>
</dbReference>
<reference evidence="1 3" key="1">
    <citation type="journal article" date="2016" name="Sci. Rep.">
        <title>Accelerated dysbiosis of gut microbiota during aggravation of DSS-induced colitis by a butyrate-producing bacterium.</title>
        <authorList>
            <person name="Zhang Q."/>
            <person name="Wu Y."/>
            <person name="Wang J."/>
            <person name="Wu G."/>
            <person name="Long W."/>
            <person name="Xue Z."/>
            <person name="Wang L."/>
            <person name="Zhang X."/>
            <person name="Pang X."/>
            <person name="Zhao Y."/>
            <person name="Zhao L."/>
            <person name="Zhang C."/>
        </authorList>
    </citation>
    <scope>NUCLEOTIDE SEQUENCE [LARGE SCALE GENOMIC DNA]</scope>
    <source>
        <strain evidence="1 3">BPB5</strain>
    </source>
</reference>
<reference evidence="2" key="2">
    <citation type="submission" date="2023-08" db="EMBL/GenBank/DDBJ databases">
        <title>Complete Genome Sequences of butyrate producing Anaerostipes hadrus strains BA1 and GIF7 isolated from the terminal ileum of a healthy lean male.</title>
        <authorList>
            <person name="Low A."/>
            <person name="Sheludchenko M."/>
            <person name="Cheng H.E."/>
            <person name="Koh X.Q."/>
            <person name="Lee J."/>
        </authorList>
    </citation>
    <scope>NUCLEOTIDE SEQUENCE</scope>
    <source>
        <strain evidence="2">BA1</strain>
    </source>
</reference>
<dbReference type="EMBL" id="CP012098">
    <property type="protein sequence ID" value="AQP40598.1"/>
    <property type="molecule type" value="Genomic_DNA"/>
</dbReference>
<dbReference type="GeneID" id="92741340"/>
<sequence>MLDVKELEKTKRVNIVGEIPDVRLQILDNNGKIKEFRLREMTIAGARTEIDQCNRENYCVYYKGVVEILDRFHINSYKKTFKYILKSKKWFICGNYDDIIKAHR</sequence>
<gene>
    <name evidence="1" type="ORF">DO83_14085</name>
    <name evidence="2" type="ORF">RBI15_08075</name>
</gene>
<dbReference type="AlphaFoldDB" id="A0A174FLF3"/>
<evidence type="ECO:0000313" key="1">
    <source>
        <dbReference type="EMBL" id="AQP40598.1"/>
    </source>
</evidence>
<name>A0A174FLF3_ANAHA</name>
<accession>A0A174FLF3</accession>
<evidence type="ECO:0000313" key="3">
    <source>
        <dbReference type="Proteomes" id="UP000188159"/>
    </source>
</evidence>
<organism evidence="1 3">
    <name type="scientific">Anaerostipes hadrus</name>
    <dbReference type="NCBI Taxonomy" id="649756"/>
    <lineage>
        <taxon>Bacteria</taxon>
        <taxon>Bacillati</taxon>
        <taxon>Bacillota</taxon>
        <taxon>Clostridia</taxon>
        <taxon>Lachnospirales</taxon>
        <taxon>Lachnospiraceae</taxon>
        <taxon>Anaerostipes</taxon>
    </lineage>
</organism>